<gene>
    <name evidence="2" type="ORF">MMEN_LOCUS3620</name>
</gene>
<dbReference type="OrthoDB" id="10041151at2759"/>
<dbReference type="AlphaFoldDB" id="A0A8S4ARS6"/>
<protein>
    <submittedName>
        <fullName evidence="2">(Atlantic silverside) hypothetical protein</fullName>
    </submittedName>
</protein>
<keyword evidence="3" id="KW-1185">Reference proteome</keyword>
<name>A0A8S4ARS6_9TELE</name>
<feature type="region of interest" description="Disordered" evidence="1">
    <location>
        <begin position="241"/>
        <end position="299"/>
    </location>
</feature>
<dbReference type="Proteomes" id="UP000677803">
    <property type="component" value="Unassembled WGS sequence"/>
</dbReference>
<dbReference type="EMBL" id="CAJRST010002224">
    <property type="protein sequence ID" value="CAG5866921.1"/>
    <property type="molecule type" value="Genomic_DNA"/>
</dbReference>
<reference evidence="2" key="1">
    <citation type="submission" date="2021-05" db="EMBL/GenBank/DDBJ databases">
        <authorList>
            <person name="Tigano A."/>
        </authorList>
    </citation>
    <scope>NUCLEOTIDE SEQUENCE</scope>
</reference>
<accession>A0A8S4ARS6</accession>
<comment type="caution">
    <text evidence="2">The sequence shown here is derived from an EMBL/GenBank/DDBJ whole genome shotgun (WGS) entry which is preliminary data.</text>
</comment>
<feature type="compositionally biased region" description="Low complexity" evidence="1">
    <location>
        <begin position="500"/>
        <end position="509"/>
    </location>
</feature>
<evidence type="ECO:0000313" key="3">
    <source>
        <dbReference type="Proteomes" id="UP000677803"/>
    </source>
</evidence>
<feature type="compositionally biased region" description="Basic and acidic residues" evidence="1">
    <location>
        <begin position="518"/>
        <end position="540"/>
    </location>
</feature>
<organism evidence="2 3">
    <name type="scientific">Menidia menidia</name>
    <name type="common">Atlantic silverside</name>
    <dbReference type="NCBI Taxonomy" id="238744"/>
    <lineage>
        <taxon>Eukaryota</taxon>
        <taxon>Metazoa</taxon>
        <taxon>Chordata</taxon>
        <taxon>Craniata</taxon>
        <taxon>Vertebrata</taxon>
        <taxon>Euteleostomi</taxon>
        <taxon>Actinopterygii</taxon>
        <taxon>Neopterygii</taxon>
        <taxon>Teleostei</taxon>
        <taxon>Neoteleostei</taxon>
        <taxon>Acanthomorphata</taxon>
        <taxon>Ovalentaria</taxon>
        <taxon>Atherinomorphae</taxon>
        <taxon>Atheriniformes</taxon>
        <taxon>Atherinopsidae</taxon>
        <taxon>Menidiinae</taxon>
        <taxon>Menidia</taxon>
    </lineage>
</organism>
<proteinExistence type="predicted"/>
<feature type="compositionally biased region" description="Low complexity" evidence="1">
    <location>
        <begin position="261"/>
        <end position="274"/>
    </location>
</feature>
<evidence type="ECO:0000313" key="2">
    <source>
        <dbReference type="EMBL" id="CAG5866921.1"/>
    </source>
</evidence>
<sequence>MGHNDLPQYVHWVEVLEHSHRPVHLRKGDFYSYLSLSSHDSDCGEVSQCSEDKSPTSNPNIIPSYVTPVQELHSTGPRCKQETSISDSADYYKCNSPRLNLKNMCNLDLKSTCIHTTCAADGRLEEVTSPHMTLPSSPDIRDEEILFSVCTEEVYLGPPLCYSMVLTKKPQRVMMKPSVVSSFGGGHDVNKKVRHFPCSNDYLQWLSQVRTNSMPGDSQSDLSLSKQVVVDQSQDYLHFQGSVDTDESPRSLSPFLKPCYSSPSTSPLLSDSTTIQEPSSDPIDKHLSPPLVSSGMEEEKQGEDMYLCSHVAGGEAAAVRANMLQEEESHNEGPSYLNPRAHVTLIDSFTSEYLADTKILESNMGTVMTKISVCSSTTNPSKGPATTAMRINPQINSSLMKKADMKACERHRDVETQLVKQKEKKGWSTSQQEVKTAMVKQPMHHEPATMTINIIAKVSQDQASHNYTAYSQTEISQLPGKSKGEGISFSEVKRESGTPASADSSTDTTRQPSMAVDFKQKGDVTRQRYWDHDLEQRGYL</sequence>
<evidence type="ECO:0000256" key="1">
    <source>
        <dbReference type="SAM" id="MobiDB-lite"/>
    </source>
</evidence>
<feature type="region of interest" description="Disordered" evidence="1">
    <location>
        <begin position="491"/>
        <end position="540"/>
    </location>
</feature>